<reference evidence="4" key="1">
    <citation type="journal article" date="2019" name="Int. J. Syst. Evol. Microbiol.">
        <title>The Global Catalogue of Microorganisms (GCM) 10K type strain sequencing project: providing services to taxonomists for standard genome sequencing and annotation.</title>
        <authorList>
            <consortium name="The Broad Institute Genomics Platform"/>
            <consortium name="The Broad Institute Genome Sequencing Center for Infectious Disease"/>
            <person name="Wu L."/>
            <person name="Ma J."/>
        </authorList>
    </citation>
    <scope>NUCLEOTIDE SEQUENCE [LARGE SCALE GENOMIC DNA]</scope>
    <source>
        <strain evidence="4">JCM 16925</strain>
    </source>
</reference>
<evidence type="ECO:0000313" key="3">
    <source>
        <dbReference type="EMBL" id="GAA4090573.1"/>
    </source>
</evidence>
<dbReference type="Proteomes" id="UP001499984">
    <property type="component" value="Unassembled WGS sequence"/>
</dbReference>
<gene>
    <name evidence="3" type="ORF">GCM10022233_87320</name>
</gene>
<evidence type="ECO:0000256" key="2">
    <source>
        <dbReference type="SAM" id="SignalP"/>
    </source>
</evidence>
<protein>
    <submittedName>
        <fullName evidence="3">Uncharacterized protein</fullName>
    </submittedName>
</protein>
<evidence type="ECO:0000313" key="4">
    <source>
        <dbReference type="Proteomes" id="UP001499984"/>
    </source>
</evidence>
<proteinExistence type="predicted"/>
<name>A0ABP7WL48_9ACTN</name>
<keyword evidence="2" id="KW-0732">Signal</keyword>
<keyword evidence="4" id="KW-1185">Reference proteome</keyword>
<dbReference type="EMBL" id="BAAAZY010000042">
    <property type="protein sequence ID" value="GAA4090573.1"/>
    <property type="molecule type" value="Genomic_DNA"/>
</dbReference>
<feature type="compositionally biased region" description="Basic and acidic residues" evidence="1">
    <location>
        <begin position="43"/>
        <end position="52"/>
    </location>
</feature>
<comment type="caution">
    <text evidence="3">The sequence shown here is derived from an EMBL/GenBank/DDBJ whole genome shotgun (WGS) entry which is preliminary data.</text>
</comment>
<organism evidence="3 4">
    <name type="scientific">Streptomyces shaanxiensis</name>
    <dbReference type="NCBI Taxonomy" id="653357"/>
    <lineage>
        <taxon>Bacteria</taxon>
        <taxon>Bacillati</taxon>
        <taxon>Actinomycetota</taxon>
        <taxon>Actinomycetes</taxon>
        <taxon>Kitasatosporales</taxon>
        <taxon>Streptomycetaceae</taxon>
        <taxon>Streptomyces</taxon>
    </lineage>
</organism>
<evidence type="ECO:0000256" key="1">
    <source>
        <dbReference type="SAM" id="MobiDB-lite"/>
    </source>
</evidence>
<accession>A0ABP7WL48</accession>
<feature type="chain" id="PRO_5045397099" evidence="2">
    <location>
        <begin position="23"/>
        <end position="91"/>
    </location>
</feature>
<feature type="region of interest" description="Disordered" evidence="1">
    <location>
        <begin position="17"/>
        <end position="73"/>
    </location>
</feature>
<sequence>MIKAVLRGLAVLPATVSTPAHAAETLPPPGPAPSPIGTAAPTRQERPAERGRLPLGDPTALAKAPTAPAPKPTVAGVKGLVCQWCVLLSGR</sequence>
<feature type="signal peptide" evidence="2">
    <location>
        <begin position="1"/>
        <end position="22"/>
    </location>
</feature>